<dbReference type="Proteomes" id="UP000195569">
    <property type="component" value="Unassembled WGS sequence"/>
</dbReference>
<name>A0A1N7SGR1_9BURK</name>
<gene>
    <name evidence="1" type="ORF">BN2476_520018</name>
</gene>
<accession>A0A1N7SGR1</accession>
<evidence type="ECO:0000313" key="2">
    <source>
        <dbReference type="Proteomes" id="UP000195569"/>
    </source>
</evidence>
<dbReference type="AlphaFoldDB" id="A0A1N7SGR1"/>
<dbReference type="OrthoDB" id="8963394at2"/>
<dbReference type="EMBL" id="CYGY02000052">
    <property type="protein sequence ID" value="SIT46597.1"/>
    <property type="molecule type" value="Genomic_DNA"/>
</dbReference>
<evidence type="ECO:0000313" key="1">
    <source>
        <dbReference type="EMBL" id="SIT46597.1"/>
    </source>
</evidence>
<proteinExistence type="predicted"/>
<comment type="caution">
    <text evidence="1">The sequence shown here is derived from an EMBL/GenBank/DDBJ whole genome shotgun (WGS) entry which is preliminary data.</text>
</comment>
<sequence>MNVQSHLEKITRLESLRGRLDPLQDFELWFWAGMTAGTHAVNAALHHGGITASDDMYPMQPGVYLIPQPDGGLKPAFRSVGDILHVGRPVIEAPVPEDVASMMHLMETIEQYRDPCVREGVMPTAAIIEECDAALRHCLRLLSDRMNGDGHGH</sequence>
<protein>
    <submittedName>
        <fullName evidence="1">Uncharacterized protein</fullName>
    </submittedName>
</protein>
<keyword evidence="2" id="KW-1185">Reference proteome</keyword>
<reference evidence="1" key="1">
    <citation type="submission" date="2016-12" db="EMBL/GenBank/DDBJ databases">
        <authorList>
            <person name="Moulin L."/>
        </authorList>
    </citation>
    <scope>NUCLEOTIDE SEQUENCE [LARGE SCALE GENOMIC DNA]</scope>
    <source>
        <strain evidence="1">STM 7183</strain>
    </source>
</reference>
<dbReference type="RefSeq" id="WP_087737196.1">
    <property type="nucleotide sequence ID" value="NZ_CYGY02000052.1"/>
</dbReference>
<organism evidence="1 2">
    <name type="scientific">Paraburkholderia piptadeniae</name>
    <dbReference type="NCBI Taxonomy" id="1701573"/>
    <lineage>
        <taxon>Bacteria</taxon>
        <taxon>Pseudomonadati</taxon>
        <taxon>Pseudomonadota</taxon>
        <taxon>Betaproteobacteria</taxon>
        <taxon>Burkholderiales</taxon>
        <taxon>Burkholderiaceae</taxon>
        <taxon>Paraburkholderia</taxon>
    </lineage>
</organism>